<feature type="domain" description="Adenosine deaminase" evidence="10">
    <location>
        <begin position="14"/>
        <end position="338"/>
    </location>
</feature>
<sequence length="344" mass="37866">MPEKKLMELIRRLPKVDLHVHLDGSVRPGTAIELAKQQRIELPEKEIDKLLPHMQIAGECNNLEEYLEKFQLIGPLLQTPESLELSAYETVKQAYDQNCLYMEVRFGPQLHRQLGLSLDQSINAAITGLKKGEAAFGVKANVIVCCLRHHSTSLNCEVVEAAASFLGKGLVGIDLAGDEAGYPAKLFEDVFALAASKRLPVTIHAGEAAGPVNIKDAIEKLGAVRIGHGVRLREDPDLLAAIAAEKIPLEMCPVSNIQTKAAASWEDYPLRDYFDRGLSVTVNTDNLTVSNTTITREYAILADRFGFSVEELVQLVRNGIEAAFLGEEDKQALKRKLETFVLPT</sequence>
<gene>
    <name evidence="9 11" type="primary">add</name>
    <name evidence="11" type="ORF">ERJ70_15645</name>
</gene>
<protein>
    <recommendedName>
        <fullName evidence="1 9">Adenosine deaminase</fullName>
        <ecNumber evidence="1 9">3.5.4.4</ecNumber>
    </recommendedName>
    <alternativeName>
        <fullName evidence="6 9">Adenosine aminohydrolase</fullName>
    </alternativeName>
</protein>
<dbReference type="NCBIfam" id="TIGR01430">
    <property type="entry name" value="aden_deam"/>
    <property type="match status" value="1"/>
</dbReference>
<dbReference type="PANTHER" id="PTHR11409">
    <property type="entry name" value="ADENOSINE DEAMINASE"/>
    <property type="match status" value="1"/>
</dbReference>
<evidence type="ECO:0000256" key="7">
    <source>
        <dbReference type="ARBA" id="ARBA00047989"/>
    </source>
</evidence>
<evidence type="ECO:0000313" key="11">
    <source>
        <dbReference type="EMBL" id="QTN00600.1"/>
    </source>
</evidence>
<evidence type="ECO:0000256" key="5">
    <source>
        <dbReference type="ARBA" id="ARBA00023080"/>
    </source>
</evidence>
<comment type="similarity">
    <text evidence="9">Belongs to the metallo-dependent hydrolases superfamily. Adenosine and AMP deaminases family. Adenosine deaminase subfamily.</text>
</comment>
<reference evidence="11 12" key="1">
    <citation type="submission" date="2019-12" db="EMBL/GenBank/DDBJ databases">
        <title>The whole genome sequencing of a strain isolated from a Mars analog, Dalangtan Playa.</title>
        <authorList>
            <person name="Huang T."/>
        </authorList>
    </citation>
    <scope>NUCLEOTIDE SEQUENCE [LARGE SCALE GENOMIC DNA]</scope>
    <source>
        <strain evidence="11 12">DP4-553-S</strain>
    </source>
</reference>
<comment type="catalytic activity">
    <reaction evidence="8">
        <text>2'-deoxyadenosine + H2O + H(+) = 2'-deoxyinosine + NH4(+)</text>
        <dbReference type="Rhea" id="RHEA:28190"/>
        <dbReference type="ChEBI" id="CHEBI:15377"/>
        <dbReference type="ChEBI" id="CHEBI:15378"/>
        <dbReference type="ChEBI" id="CHEBI:17256"/>
        <dbReference type="ChEBI" id="CHEBI:28938"/>
        <dbReference type="ChEBI" id="CHEBI:28997"/>
        <dbReference type="EC" id="3.5.4.4"/>
    </reaction>
    <physiologicalReaction direction="left-to-right" evidence="8">
        <dbReference type="Rhea" id="RHEA:28191"/>
    </physiologicalReaction>
</comment>
<dbReference type="SUPFAM" id="SSF51556">
    <property type="entry name" value="Metallo-dependent hydrolases"/>
    <property type="match status" value="1"/>
</dbReference>
<evidence type="ECO:0000259" key="10">
    <source>
        <dbReference type="Pfam" id="PF00962"/>
    </source>
</evidence>
<evidence type="ECO:0000256" key="8">
    <source>
        <dbReference type="ARBA" id="ARBA00049213"/>
    </source>
</evidence>
<evidence type="ECO:0000256" key="1">
    <source>
        <dbReference type="ARBA" id="ARBA00012784"/>
    </source>
</evidence>
<evidence type="ECO:0000256" key="4">
    <source>
        <dbReference type="ARBA" id="ARBA00022833"/>
    </source>
</evidence>
<dbReference type="GO" id="GO:0016787">
    <property type="term" value="F:hydrolase activity"/>
    <property type="evidence" value="ECO:0007669"/>
    <property type="project" value="UniProtKB-KW"/>
</dbReference>
<feature type="binding site" evidence="9">
    <location>
        <position position="204"/>
    </location>
    <ligand>
        <name>Zn(2+)</name>
        <dbReference type="ChEBI" id="CHEBI:29105"/>
        <note>catalytic</note>
    </ligand>
</feature>
<evidence type="ECO:0000256" key="2">
    <source>
        <dbReference type="ARBA" id="ARBA00022723"/>
    </source>
</evidence>
<keyword evidence="3 9" id="KW-0378">Hydrolase</keyword>
<dbReference type="Proteomes" id="UP000665043">
    <property type="component" value="Chromosome"/>
</dbReference>
<dbReference type="Gene3D" id="3.20.20.140">
    <property type="entry name" value="Metal-dependent hydrolases"/>
    <property type="match status" value="1"/>
</dbReference>
<evidence type="ECO:0000313" key="12">
    <source>
        <dbReference type="Proteomes" id="UP000665043"/>
    </source>
</evidence>
<feature type="site" description="Important for catalytic activity" evidence="9">
    <location>
        <position position="228"/>
    </location>
</feature>
<dbReference type="RefSeq" id="WP_209365733.1">
    <property type="nucleotide sequence ID" value="NZ_CP046956.1"/>
</dbReference>
<dbReference type="InterPro" id="IPR001365">
    <property type="entry name" value="A_deaminase_dom"/>
</dbReference>
<comment type="caution">
    <text evidence="9">Lacks conserved residue(s) required for the propagation of feature annotation.</text>
</comment>
<proteinExistence type="inferred from homology"/>
<feature type="binding site" evidence="9">
    <location>
        <position position="285"/>
    </location>
    <ligand>
        <name>Zn(2+)</name>
        <dbReference type="ChEBI" id="CHEBI:29105"/>
        <note>catalytic</note>
    </ligand>
</feature>
<comment type="function">
    <text evidence="9">Catalyzes the hydrolytic deamination of adenosine and 2-deoxyadenosine.</text>
</comment>
<dbReference type="PANTHER" id="PTHR11409:SF43">
    <property type="entry name" value="ADENOSINE DEAMINASE"/>
    <property type="match status" value="1"/>
</dbReference>
<accession>A0ABX7VX49</accession>
<dbReference type="InterPro" id="IPR032466">
    <property type="entry name" value="Metal_Hydrolase"/>
</dbReference>
<name>A0ABX7VX49_9BACI</name>
<keyword evidence="2 9" id="KW-0479">Metal-binding</keyword>
<feature type="binding site" evidence="9">
    <location>
        <position position="21"/>
    </location>
    <ligand>
        <name>substrate</name>
    </ligand>
</feature>
<evidence type="ECO:0000256" key="9">
    <source>
        <dbReference type="HAMAP-Rule" id="MF_00540"/>
    </source>
</evidence>
<feature type="binding site" evidence="9">
    <location>
        <position position="177"/>
    </location>
    <ligand>
        <name>substrate</name>
    </ligand>
</feature>
<dbReference type="HAMAP" id="MF_00540">
    <property type="entry name" value="A_deaminase"/>
    <property type="match status" value="1"/>
</dbReference>
<dbReference type="CDD" id="cd01320">
    <property type="entry name" value="ADA"/>
    <property type="match status" value="1"/>
</dbReference>
<feature type="binding site" evidence="9">
    <location>
        <position position="21"/>
    </location>
    <ligand>
        <name>Zn(2+)</name>
        <dbReference type="ChEBI" id="CHEBI:29105"/>
        <note>catalytic</note>
    </ligand>
</feature>
<keyword evidence="5 9" id="KW-0546">Nucleotide metabolism</keyword>
<keyword evidence="12" id="KW-1185">Reference proteome</keyword>
<feature type="active site" description="Proton donor" evidence="9">
    <location>
        <position position="207"/>
    </location>
</feature>
<evidence type="ECO:0000256" key="6">
    <source>
        <dbReference type="ARBA" id="ARBA00031852"/>
    </source>
</evidence>
<organism evidence="11 12">
    <name type="scientific">Sediminibacillus dalangtanensis</name>
    <dbReference type="NCBI Taxonomy" id="2729421"/>
    <lineage>
        <taxon>Bacteria</taxon>
        <taxon>Bacillati</taxon>
        <taxon>Bacillota</taxon>
        <taxon>Bacilli</taxon>
        <taxon>Bacillales</taxon>
        <taxon>Bacillaceae</taxon>
        <taxon>Sediminibacillus</taxon>
    </lineage>
</organism>
<keyword evidence="4 9" id="KW-0862">Zinc</keyword>
<dbReference type="EMBL" id="CP046956">
    <property type="protein sequence ID" value="QTN00600.1"/>
    <property type="molecule type" value="Genomic_DNA"/>
</dbReference>
<comment type="cofactor">
    <cofactor evidence="9">
        <name>Zn(2+)</name>
        <dbReference type="ChEBI" id="CHEBI:29105"/>
    </cofactor>
    <text evidence="9">Binds 1 zinc ion per subunit.</text>
</comment>
<comment type="catalytic activity">
    <reaction evidence="7">
        <text>adenosine + H2O + H(+) = inosine + NH4(+)</text>
        <dbReference type="Rhea" id="RHEA:24408"/>
        <dbReference type="ChEBI" id="CHEBI:15377"/>
        <dbReference type="ChEBI" id="CHEBI:15378"/>
        <dbReference type="ChEBI" id="CHEBI:16335"/>
        <dbReference type="ChEBI" id="CHEBI:17596"/>
        <dbReference type="ChEBI" id="CHEBI:28938"/>
        <dbReference type="EC" id="3.5.4.4"/>
    </reaction>
    <physiologicalReaction direction="left-to-right" evidence="7">
        <dbReference type="Rhea" id="RHEA:24409"/>
    </physiologicalReaction>
</comment>
<dbReference type="Pfam" id="PF00962">
    <property type="entry name" value="A_deaminase"/>
    <property type="match status" value="1"/>
</dbReference>
<evidence type="ECO:0000256" key="3">
    <source>
        <dbReference type="ARBA" id="ARBA00022801"/>
    </source>
</evidence>
<dbReference type="InterPro" id="IPR006330">
    <property type="entry name" value="Ado/ade_deaminase"/>
</dbReference>
<dbReference type="EC" id="3.5.4.4" evidence="1 9"/>
<feature type="binding site" evidence="9">
    <location>
        <position position="19"/>
    </location>
    <ligand>
        <name>Zn(2+)</name>
        <dbReference type="ChEBI" id="CHEBI:29105"/>
        <note>catalytic</note>
    </ligand>
</feature>
<dbReference type="InterPro" id="IPR028893">
    <property type="entry name" value="A_deaminase"/>
</dbReference>
<feature type="binding site" evidence="9">
    <location>
        <position position="23"/>
    </location>
    <ligand>
        <name>substrate</name>
    </ligand>
</feature>